<keyword evidence="6" id="KW-0732">Signal</keyword>
<evidence type="ECO:0000256" key="1">
    <source>
        <dbReference type="ARBA" id="ARBA00004613"/>
    </source>
</evidence>
<evidence type="ECO:0000256" key="6">
    <source>
        <dbReference type="SAM" id="SignalP"/>
    </source>
</evidence>
<organism evidence="7 8">
    <name type="scientific">Cardiocondyla obscurior</name>
    <dbReference type="NCBI Taxonomy" id="286306"/>
    <lineage>
        <taxon>Eukaryota</taxon>
        <taxon>Metazoa</taxon>
        <taxon>Ecdysozoa</taxon>
        <taxon>Arthropoda</taxon>
        <taxon>Hexapoda</taxon>
        <taxon>Insecta</taxon>
        <taxon>Pterygota</taxon>
        <taxon>Neoptera</taxon>
        <taxon>Endopterygota</taxon>
        <taxon>Hymenoptera</taxon>
        <taxon>Apocrita</taxon>
        <taxon>Aculeata</taxon>
        <taxon>Formicoidea</taxon>
        <taxon>Formicidae</taxon>
        <taxon>Myrmicinae</taxon>
        <taxon>Cardiocondyla</taxon>
    </lineage>
</organism>
<feature type="chain" id="PRO_5043497990" evidence="6">
    <location>
        <begin position="23"/>
        <end position="206"/>
    </location>
</feature>
<dbReference type="Proteomes" id="UP001430953">
    <property type="component" value="Unassembled WGS sequence"/>
</dbReference>
<dbReference type="GO" id="GO:0005576">
    <property type="term" value="C:extracellular region"/>
    <property type="evidence" value="ECO:0007669"/>
    <property type="project" value="UniProtKB-SubCell"/>
</dbReference>
<sequence>MHIALWTFNAMAFFCNWMLVSSSVLKDNGSLRIFKELPNDIEYVIKRHGIDDRKDDIESKDRRSTMGTSFIRFGRSQAAFNGVDNPGLDGETDSNSKVSRHPRWKSPDIVIRFGRSNTKTINGEQLKRGRNDLNFIRFGRNAQVVPADLVFAAMCSTLVPNEATRNTDMPLDVLRLVRLCNSLDKITGVINLDGISESRDGASRHE</sequence>
<dbReference type="InterPro" id="IPR002544">
    <property type="entry name" value="FMRFamid-related_peptide-like"/>
</dbReference>
<accession>A0AAW2FNZ7</accession>
<proteinExistence type="inferred from homology"/>
<evidence type="ECO:0000256" key="4">
    <source>
        <dbReference type="ARBA" id="ARBA00022815"/>
    </source>
</evidence>
<evidence type="ECO:0000256" key="3">
    <source>
        <dbReference type="ARBA" id="ARBA00022525"/>
    </source>
</evidence>
<gene>
    <name evidence="7" type="ORF">PUN28_010098</name>
</gene>
<evidence type="ECO:0000313" key="8">
    <source>
        <dbReference type="Proteomes" id="UP001430953"/>
    </source>
</evidence>
<dbReference type="EMBL" id="JADYXP020000009">
    <property type="protein sequence ID" value="KAL0116993.1"/>
    <property type="molecule type" value="Genomic_DNA"/>
</dbReference>
<reference evidence="7 8" key="1">
    <citation type="submission" date="2023-03" db="EMBL/GenBank/DDBJ databases">
        <title>High recombination rates correlate with genetic variation in Cardiocondyla obscurior ants.</title>
        <authorList>
            <person name="Errbii M."/>
        </authorList>
    </citation>
    <scope>NUCLEOTIDE SEQUENCE [LARGE SCALE GENOMIC DNA]</scope>
    <source>
        <strain evidence="7">Alpha-2009</strain>
        <tissue evidence="7">Whole body</tissue>
    </source>
</reference>
<dbReference type="Pfam" id="PF01581">
    <property type="entry name" value="FARP"/>
    <property type="match status" value="2"/>
</dbReference>
<evidence type="ECO:0000313" key="7">
    <source>
        <dbReference type="EMBL" id="KAL0116993.1"/>
    </source>
</evidence>
<keyword evidence="8" id="KW-1185">Reference proteome</keyword>
<keyword evidence="3" id="KW-0964">Secreted</keyword>
<comment type="similarity">
    <text evidence="2">Belongs to the FARP (FMRFamide related peptide) family.</text>
</comment>
<evidence type="ECO:0000256" key="2">
    <source>
        <dbReference type="ARBA" id="ARBA00006356"/>
    </source>
</evidence>
<feature type="signal peptide" evidence="6">
    <location>
        <begin position="1"/>
        <end position="22"/>
    </location>
</feature>
<dbReference type="AlphaFoldDB" id="A0AAW2FNZ7"/>
<comment type="subcellular location">
    <subcellularLocation>
        <location evidence="1">Secreted</location>
    </subcellularLocation>
</comment>
<keyword evidence="5" id="KW-0527">Neuropeptide</keyword>
<evidence type="ECO:0000256" key="5">
    <source>
        <dbReference type="ARBA" id="ARBA00023320"/>
    </source>
</evidence>
<name>A0AAW2FNZ7_9HYME</name>
<keyword evidence="4" id="KW-0027">Amidation</keyword>
<protein>
    <submittedName>
        <fullName evidence="7">Uncharacterized protein</fullName>
    </submittedName>
</protein>
<dbReference type="GO" id="GO:0007218">
    <property type="term" value="P:neuropeptide signaling pathway"/>
    <property type="evidence" value="ECO:0007669"/>
    <property type="project" value="UniProtKB-KW"/>
</dbReference>
<comment type="caution">
    <text evidence="7">The sequence shown here is derived from an EMBL/GenBank/DDBJ whole genome shotgun (WGS) entry which is preliminary data.</text>
</comment>